<accession>A0A3B0X7R8</accession>
<dbReference type="AlphaFoldDB" id="A0A3B0X7R8"/>
<keyword evidence="2" id="KW-1133">Transmembrane helix</keyword>
<keyword evidence="2" id="KW-0472">Membrane</keyword>
<dbReference type="Gene3D" id="3.20.20.70">
    <property type="entry name" value="Aldolase class I"/>
    <property type="match status" value="1"/>
</dbReference>
<dbReference type="Pfam" id="PF01645">
    <property type="entry name" value="Glu_synthase"/>
    <property type="match status" value="1"/>
</dbReference>
<dbReference type="InterPro" id="IPR024188">
    <property type="entry name" value="GltB"/>
</dbReference>
<dbReference type="CDD" id="cd02808">
    <property type="entry name" value="GltS_FMN"/>
    <property type="match status" value="1"/>
</dbReference>
<organism evidence="4">
    <name type="scientific">hydrothermal vent metagenome</name>
    <dbReference type="NCBI Taxonomy" id="652676"/>
    <lineage>
        <taxon>unclassified sequences</taxon>
        <taxon>metagenomes</taxon>
        <taxon>ecological metagenomes</taxon>
    </lineage>
</organism>
<dbReference type="InterPro" id="IPR013785">
    <property type="entry name" value="Aldolase_TIM"/>
</dbReference>
<dbReference type="GO" id="GO:0016041">
    <property type="term" value="F:glutamate synthase (ferredoxin) activity"/>
    <property type="evidence" value="ECO:0007669"/>
    <property type="project" value="UniProtKB-EC"/>
</dbReference>
<evidence type="ECO:0000256" key="1">
    <source>
        <dbReference type="ARBA" id="ARBA00009716"/>
    </source>
</evidence>
<reference evidence="4" key="1">
    <citation type="submission" date="2018-06" db="EMBL/GenBank/DDBJ databases">
        <authorList>
            <person name="Zhirakovskaya E."/>
        </authorList>
    </citation>
    <scope>NUCLEOTIDE SEQUENCE</scope>
</reference>
<dbReference type="EMBL" id="UOFH01000258">
    <property type="protein sequence ID" value="VAW63791.1"/>
    <property type="molecule type" value="Genomic_DNA"/>
</dbReference>
<evidence type="ECO:0000259" key="3">
    <source>
        <dbReference type="Pfam" id="PF01645"/>
    </source>
</evidence>
<dbReference type="SUPFAM" id="SSF51395">
    <property type="entry name" value="FMN-linked oxidoreductases"/>
    <property type="match status" value="1"/>
</dbReference>
<dbReference type="GO" id="GO:0006537">
    <property type="term" value="P:glutamate biosynthetic process"/>
    <property type="evidence" value="ECO:0007669"/>
    <property type="project" value="InterPro"/>
</dbReference>
<keyword evidence="4" id="KW-0560">Oxidoreductase</keyword>
<dbReference type="PANTHER" id="PTHR43819:SF1">
    <property type="entry name" value="ARCHAEAL-TYPE GLUTAMATE SYNTHASE [NADPH]"/>
    <property type="match status" value="1"/>
</dbReference>
<feature type="transmembrane region" description="Helical" evidence="2">
    <location>
        <begin position="12"/>
        <end position="35"/>
    </location>
</feature>
<feature type="domain" description="Glutamate synthase" evidence="3">
    <location>
        <begin position="143"/>
        <end position="463"/>
    </location>
</feature>
<protein>
    <submittedName>
        <fullName evidence="4">Ferredoxin-dependent glutamate synthase</fullName>
        <ecNumber evidence="4">1.4.7.1</ecNumber>
    </submittedName>
</protein>
<keyword evidence="2" id="KW-0812">Transmembrane</keyword>
<dbReference type="PANTHER" id="PTHR43819">
    <property type="entry name" value="ARCHAEAL-TYPE GLUTAMATE SYNTHASE [NADPH]"/>
    <property type="match status" value="1"/>
</dbReference>
<proteinExistence type="inferred from homology"/>
<dbReference type="PIRSF" id="PIRSF006429">
    <property type="entry name" value="GOGAT_lg_2"/>
    <property type="match status" value="1"/>
</dbReference>
<name>A0A3B0X7R8_9ZZZZ</name>
<dbReference type="EC" id="1.4.7.1" evidence="4"/>
<comment type="similarity">
    <text evidence="1">Belongs to the glutamate synthase family.</text>
</comment>
<dbReference type="InterPro" id="IPR002932">
    <property type="entry name" value="Glu_synthdom"/>
</dbReference>
<evidence type="ECO:0000313" key="4">
    <source>
        <dbReference type="EMBL" id="VAW63791.1"/>
    </source>
</evidence>
<gene>
    <name evidence="4" type="ORF">MNBD_GAMMA08-1539</name>
</gene>
<sequence>MTEIPFSQSILEILAILFVAFIGISSIFIIIIYIIDRNQTVHAIRRNYPVIGRFRYWFEHLGTFFRQYFFTMDREELPFNRAERSWVYRAAKNISNTVAFGSTRDLKPAGTVIFVNCPFPTLGKDAVKPKPMTIGENCDFPFITSSIFNISGMSFGALSKPAIISLSHGARKAGAWINTGEGGLSPYHLDGGADIVFQIGTAKYGVRDSEGNLSDKKLKELADIEQVRMFEIKLSQGAKPGKGGILPADKVTAEIAAIRGIPEGEDSISPNRHPEINCNDDLLDMIYHIRQVTGKPVGFKAVIGAYGWIDELCKKIQQRGLEYAPDFITIDSSTGGTGAAPMSLIDYVGLPIQESLPLVVDKLQSHGLRQRIKVIASGKLITPAEVAWALCVGADFIVTARGFMFALGCIQALQCDKNTCPTGITTHNKKLQRGLVHTQKSWRVTHYIQNIIHEVGVIGHSCGIKSVREFNRDHARIVQGNGRSKSLSELYPPN</sequence>
<evidence type="ECO:0000256" key="2">
    <source>
        <dbReference type="SAM" id="Phobius"/>
    </source>
</evidence>